<proteinExistence type="predicted"/>
<feature type="non-terminal residue" evidence="3">
    <location>
        <position position="89"/>
    </location>
</feature>
<evidence type="ECO:0000259" key="2">
    <source>
        <dbReference type="Pfam" id="PF20167"/>
    </source>
</evidence>
<accession>A0A392RMM6</accession>
<evidence type="ECO:0000256" key="1">
    <source>
        <dbReference type="SAM" id="MobiDB-lite"/>
    </source>
</evidence>
<feature type="domain" description="Putative plant transposon protein" evidence="2">
    <location>
        <begin position="9"/>
        <end position="86"/>
    </location>
</feature>
<comment type="caution">
    <text evidence="3">The sequence shown here is derived from an EMBL/GenBank/DDBJ whole genome shotgun (WGS) entry which is preliminary data.</text>
</comment>
<name>A0A392RMM6_9FABA</name>
<protein>
    <submittedName>
        <fullName evidence="3">Envelope-like protein</fullName>
    </submittedName>
</protein>
<organism evidence="3 4">
    <name type="scientific">Trifolium medium</name>
    <dbReference type="NCBI Taxonomy" id="97028"/>
    <lineage>
        <taxon>Eukaryota</taxon>
        <taxon>Viridiplantae</taxon>
        <taxon>Streptophyta</taxon>
        <taxon>Embryophyta</taxon>
        <taxon>Tracheophyta</taxon>
        <taxon>Spermatophyta</taxon>
        <taxon>Magnoliopsida</taxon>
        <taxon>eudicotyledons</taxon>
        <taxon>Gunneridae</taxon>
        <taxon>Pentapetalae</taxon>
        <taxon>rosids</taxon>
        <taxon>fabids</taxon>
        <taxon>Fabales</taxon>
        <taxon>Fabaceae</taxon>
        <taxon>Papilionoideae</taxon>
        <taxon>50 kb inversion clade</taxon>
        <taxon>NPAAA clade</taxon>
        <taxon>Hologalegina</taxon>
        <taxon>IRL clade</taxon>
        <taxon>Trifolieae</taxon>
        <taxon>Trifolium</taxon>
    </lineage>
</organism>
<evidence type="ECO:0000313" key="3">
    <source>
        <dbReference type="EMBL" id="MCI37873.1"/>
    </source>
</evidence>
<dbReference type="Pfam" id="PF20167">
    <property type="entry name" value="Transposase_32"/>
    <property type="match status" value="1"/>
</dbReference>
<dbReference type="EMBL" id="LXQA010249313">
    <property type="protein sequence ID" value="MCI37873.1"/>
    <property type="molecule type" value="Genomic_DNA"/>
</dbReference>
<keyword evidence="4" id="KW-1185">Reference proteome</keyword>
<dbReference type="AlphaFoldDB" id="A0A392RMM6"/>
<reference evidence="3 4" key="1">
    <citation type="journal article" date="2018" name="Front. Plant Sci.">
        <title>Red Clover (Trifolium pratense) and Zigzag Clover (T. medium) - A Picture of Genomic Similarities and Differences.</title>
        <authorList>
            <person name="Dluhosova J."/>
            <person name="Istvanek J."/>
            <person name="Nedelnik J."/>
            <person name="Repkova J."/>
        </authorList>
    </citation>
    <scope>NUCLEOTIDE SEQUENCE [LARGE SCALE GENOMIC DNA]</scope>
    <source>
        <strain evidence="4">cv. 10/8</strain>
        <tissue evidence="3">Leaf</tissue>
    </source>
</reference>
<evidence type="ECO:0000313" key="4">
    <source>
        <dbReference type="Proteomes" id="UP000265520"/>
    </source>
</evidence>
<dbReference type="InterPro" id="IPR046796">
    <property type="entry name" value="Transposase_32_dom"/>
</dbReference>
<feature type="compositionally biased region" description="Basic and acidic residues" evidence="1">
    <location>
        <begin position="80"/>
        <end position="89"/>
    </location>
</feature>
<dbReference type="Proteomes" id="UP000265520">
    <property type="component" value="Unassembled WGS sequence"/>
</dbReference>
<sequence length="89" mass="10171">MTLLESAELMKTVTDIGRCCEKLVREFSVNVTEECNTEGNDEYHKVYVRGTCVNFSPNIINEFLGRRKEAESNKTPSMDKIAEEITARH</sequence>
<feature type="region of interest" description="Disordered" evidence="1">
    <location>
        <begin position="70"/>
        <end position="89"/>
    </location>
</feature>